<evidence type="ECO:0000313" key="1">
    <source>
        <dbReference type="EMBL" id="PBK60567.1"/>
    </source>
</evidence>
<evidence type="ECO:0000313" key="2">
    <source>
        <dbReference type="Proteomes" id="UP000218334"/>
    </source>
</evidence>
<protein>
    <submittedName>
        <fullName evidence="1">Uncharacterized protein</fullName>
    </submittedName>
</protein>
<sequence length="224" mass="25780">MLGKDQGRIEEENGVGRKHTSIFPSRIYEVRGVARRRQRRSRVLSGLVRHGTESGPTRRFIVWFYNDGDGHNEGKERRHSTVACWLKVSKLRSIISGARADFPDGRQRKIERRTTRNISVSGRRVLSSLAMFRLCLWPSEKRETLNGVFKTEPCRANPMLGTKYSMSQNDGHIREVETLTSKHDPRVYTCGSFRRRFIHSSFADDPDNSHRNNEANLIKALAAR</sequence>
<reference evidence="2" key="1">
    <citation type="journal article" date="2017" name="Nat. Ecol. Evol.">
        <title>Genome expansion and lineage-specific genetic innovations in the forest pathogenic fungi Armillaria.</title>
        <authorList>
            <person name="Sipos G."/>
            <person name="Prasanna A.N."/>
            <person name="Walter M.C."/>
            <person name="O'Connor E."/>
            <person name="Balint B."/>
            <person name="Krizsan K."/>
            <person name="Kiss B."/>
            <person name="Hess J."/>
            <person name="Varga T."/>
            <person name="Slot J."/>
            <person name="Riley R."/>
            <person name="Boka B."/>
            <person name="Rigling D."/>
            <person name="Barry K."/>
            <person name="Lee J."/>
            <person name="Mihaltcheva S."/>
            <person name="LaButti K."/>
            <person name="Lipzen A."/>
            <person name="Waldron R."/>
            <person name="Moloney N.M."/>
            <person name="Sperisen C."/>
            <person name="Kredics L."/>
            <person name="Vagvoelgyi C."/>
            <person name="Patrignani A."/>
            <person name="Fitzpatrick D."/>
            <person name="Nagy I."/>
            <person name="Doyle S."/>
            <person name="Anderson J.B."/>
            <person name="Grigoriev I.V."/>
            <person name="Gueldener U."/>
            <person name="Muensterkoetter M."/>
            <person name="Nagy L.G."/>
        </authorList>
    </citation>
    <scope>NUCLEOTIDE SEQUENCE [LARGE SCALE GENOMIC DNA]</scope>
    <source>
        <strain evidence="2">28-4</strain>
    </source>
</reference>
<gene>
    <name evidence="1" type="ORF">ARMSODRAFT_1009264</name>
</gene>
<name>A0A2H3B7J6_9AGAR</name>
<accession>A0A2H3B7J6</accession>
<keyword evidence="2" id="KW-1185">Reference proteome</keyword>
<proteinExistence type="predicted"/>
<dbReference type="Proteomes" id="UP000218334">
    <property type="component" value="Unassembled WGS sequence"/>
</dbReference>
<dbReference type="AlphaFoldDB" id="A0A2H3B7J6"/>
<organism evidence="1 2">
    <name type="scientific">Armillaria solidipes</name>
    <dbReference type="NCBI Taxonomy" id="1076256"/>
    <lineage>
        <taxon>Eukaryota</taxon>
        <taxon>Fungi</taxon>
        <taxon>Dikarya</taxon>
        <taxon>Basidiomycota</taxon>
        <taxon>Agaricomycotina</taxon>
        <taxon>Agaricomycetes</taxon>
        <taxon>Agaricomycetidae</taxon>
        <taxon>Agaricales</taxon>
        <taxon>Marasmiineae</taxon>
        <taxon>Physalacriaceae</taxon>
        <taxon>Armillaria</taxon>
    </lineage>
</organism>
<dbReference type="EMBL" id="KZ293485">
    <property type="protein sequence ID" value="PBK60567.1"/>
    <property type="molecule type" value="Genomic_DNA"/>
</dbReference>